<dbReference type="OrthoDB" id="3255837at2"/>
<dbReference type="EMBL" id="BAHD01000054">
    <property type="protein sequence ID" value="GAB97008.1"/>
    <property type="molecule type" value="Genomic_DNA"/>
</dbReference>
<feature type="domain" description="HTH cro/C1-type" evidence="1">
    <location>
        <begin position="18"/>
        <end position="50"/>
    </location>
</feature>
<organism evidence="2 3">
    <name type="scientific">Kineosphaera limosa NBRC 100340</name>
    <dbReference type="NCBI Taxonomy" id="1184609"/>
    <lineage>
        <taxon>Bacteria</taxon>
        <taxon>Bacillati</taxon>
        <taxon>Actinomycetota</taxon>
        <taxon>Actinomycetes</taxon>
        <taxon>Micrococcales</taxon>
        <taxon>Dermatophilaceae</taxon>
        <taxon>Kineosphaera</taxon>
    </lineage>
</organism>
<accession>K6VLA9</accession>
<dbReference type="RefSeq" id="WP_006593540.1">
    <property type="nucleotide sequence ID" value="NZ_BAHD01000054.1"/>
</dbReference>
<dbReference type="AlphaFoldDB" id="K6VLA9"/>
<proteinExistence type="predicted"/>
<dbReference type="InterPro" id="IPR001387">
    <property type="entry name" value="Cro/C1-type_HTH"/>
</dbReference>
<dbReference type="PROSITE" id="PS50943">
    <property type="entry name" value="HTH_CROC1"/>
    <property type="match status" value="1"/>
</dbReference>
<reference evidence="2 3" key="1">
    <citation type="submission" date="2012-08" db="EMBL/GenBank/DDBJ databases">
        <title>Whole genome shotgun sequence of Kineosphaera limosa NBRC 100340.</title>
        <authorList>
            <person name="Yoshida I."/>
            <person name="Isaki S."/>
            <person name="Hosoyama A."/>
            <person name="Tsuchikane K."/>
            <person name="Katsumata H."/>
            <person name="Ando Y."/>
            <person name="Ohji S."/>
            <person name="Hamada M."/>
            <person name="Tamura T."/>
            <person name="Yamazoe A."/>
            <person name="Yamazaki S."/>
            <person name="Fujita N."/>
        </authorList>
    </citation>
    <scope>NUCLEOTIDE SEQUENCE [LARGE SCALE GENOMIC DNA]</scope>
    <source>
        <strain evidence="2 3">NBRC 100340</strain>
    </source>
</reference>
<keyword evidence="3" id="KW-1185">Reference proteome</keyword>
<dbReference type="SMART" id="SM00530">
    <property type="entry name" value="HTH_XRE"/>
    <property type="match status" value="1"/>
</dbReference>
<dbReference type="Pfam" id="PF13560">
    <property type="entry name" value="HTH_31"/>
    <property type="match status" value="1"/>
</dbReference>
<dbReference type="InterPro" id="IPR010982">
    <property type="entry name" value="Lambda_DNA-bd_dom_sf"/>
</dbReference>
<evidence type="ECO:0000313" key="3">
    <source>
        <dbReference type="Proteomes" id="UP000008366"/>
    </source>
</evidence>
<evidence type="ECO:0000259" key="1">
    <source>
        <dbReference type="PROSITE" id="PS50943"/>
    </source>
</evidence>
<gene>
    <name evidence="2" type="ORF">KILIM_054_00180</name>
</gene>
<dbReference type="SUPFAM" id="SSF47413">
    <property type="entry name" value="lambda repressor-like DNA-binding domains"/>
    <property type="match status" value="1"/>
</dbReference>
<dbReference type="CDD" id="cd00093">
    <property type="entry name" value="HTH_XRE"/>
    <property type="match status" value="1"/>
</dbReference>
<dbReference type="eggNOG" id="COG1813">
    <property type="taxonomic scope" value="Bacteria"/>
</dbReference>
<keyword evidence="2" id="KW-0238">DNA-binding</keyword>
<dbReference type="GO" id="GO:0003677">
    <property type="term" value="F:DNA binding"/>
    <property type="evidence" value="ECO:0007669"/>
    <property type="project" value="UniProtKB-KW"/>
</dbReference>
<dbReference type="STRING" id="1184609.KILIM_054_00180"/>
<dbReference type="Gene3D" id="1.10.260.40">
    <property type="entry name" value="lambda repressor-like DNA-binding domains"/>
    <property type="match status" value="1"/>
</dbReference>
<name>K6VLA9_9MICO</name>
<dbReference type="Proteomes" id="UP000008366">
    <property type="component" value="Unassembled WGS sequence"/>
</dbReference>
<comment type="caution">
    <text evidence="2">The sequence shown here is derived from an EMBL/GenBank/DDBJ whole genome shotgun (WGS) entry which is preliminary data.</text>
</comment>
<protein>
    <submittedName>
        <fullName evidence="2">Putative Xre family DNA-binding protein</fullName>
    </submittedName>
</protein>
<sequence>MATFRGVIGSPEELGDAIRQGREIQGWSQRELAARLGVTQKWLWELEQGKPGLLMERLFAALREVDVTLNAEFRDPSYDDPVS</sequence>
<evidence type="ECO:0000313" key="2">
    <source>
        <dbReference type="EMBL" id="GAB97008.1"/>
    </source>
</evidence>